<gene>
    <name evidence="2" type="ORF">EWM64_g5286</name>
</gene>
<dbReference type="GO" id="GO:0003676">
    <property type="term" value="F:nucleic acid binding"/>
    <property type="evidence" value="ECO:0007669"/>
    <property type="project" value="InterPro"/>
</dbReference>
<dbReference type="Pfam" id="PF13358">
    <property type="entry name" value="DDE_3"/>
    <property type="match status" value="1"/>
</dbReference>
<evidence type="ECO:0000313" key="3">
    <source>
        <dbReference type="Proteomes" id="UP000298061"/>
    </source>
</evidence>
<dbReference type="OrthoDB" id="2994945at2759"/>
<dbReference type="PANTHER" id="PTHR46564:SF1">
    <property type="entry name" value="TRANSPOSASE"/>
    <property type="match status" value="1"/>
</dbReference>
<reference evidence="2 3" key="1">
    <citation type="submission" date="2019-02" db="EMBL/GenBank/DDBJ databases">
        <title>Genome sequencing of the rare red list fungi Hericium alpestre (H. flagellum).</title>
        <authorList>
            <person name="Buettner E."/>
            <person name="Kellner H."/>
        </authorList>
    </citation>
    <scope>NUCLEOTIDE SEQUENCE [LARGE SCALE GENOMIC DNA]</scope>
    <source>
        <strain evidence="2 3">DSM 108284</strain>
    </source>
</reference>
<dbReference type="Proteomes" id="UP000298061">
    <property type="component" value="Unassembled WGS sequence"/>
</dbReference>
<proteinExistence type="predicted"/>
<dbReference type="NCBIfam" id="NF033545">
    <property type="entry name" value="transpos_IS630"/>
    <property type="match status" value="1"/>
</dbReference>
<dbReference type="EMBL" id="SFCI01000626">
    <property type="protein sequence ID" value="TFY78726.1"/>
    <property type="molecule type" value="Genomic_DNA"/>
</dbReference>
<name>A0A4Y9ZV03_9AGAM</name>
<comment type="caution">
    <text evidence="2">The sequence shown here is derived from an EMBL/GenBank/DDBJ whole genome shotgun (WGS) entry which is preliminary data.</text>
</comment>
<keyword evidence="3" id="KW-1185">Reference proteome</keyword>
<dbReference type="InterPro" id="IPR012337">
    <property type="entry name" value="RNaseH-like_sf"/>
</dbReference>
<dbReference type="PANTHER" id="PTHR46564">
    <property type="entry name" value="TRANSPOSASE"/>
    <property type="match status" value="1"/>
</dbReference>
<dbReference type="InterPro" id="IPR036397">
    <property type="entry name" value="RNaseH_sf"/>
</dbReference>
<evidence type="ECO:0000259" key="1">
    <source>
        <dbReference type="Pfam" id="PF13358"/>
    </source>
</evidence>
<protein>
    <recommendedName>
        <fullName evidence="1">Tc1-like transposase DDE domain-containing protein</fullName>
    </recommendedName>
</protein>
<dbReference type="Gene3D" id="3.30.420.10">
    <property type="entry name" value="Ribonuclease H-like superfamily/Ribonuclease H"/>
    <property type="match status" value="1"/>
</dbReference>
<organism evidence="2 3">
    <name type="scientific">Hericium alpestre</name>
    <dbReference type="NCBI Taxonomy" id="135208"/>
    <lineage>
        <taxon>Eukaryota</taxon>
        <taxon>Fungi</taxon>
        <taxon>Dikarya</taxon>
        <taxon>Basidiomycota</taxon>
        <taxon>Agaricomycotina</taxon>
        <taxon>Agaricomycetes</taxon>
        <taxon>Russulales</taxon>
        <taxon>Hericiaceae</taxon>
        <taxon>Hericium</taxon>
    </lineage>
</organism>
<sequence length="297" mass="34780">MGFRKISRDVKIAAIRIWQRHLLQLDQILECLDFSEQTWFCILKLWHETGDLVRQNPDYFLDELLHLLQTNRLISMHYTTIHRELERAGVSCKKLKKIAMECSKERRAEFILRMAHYEPEELAFLDETSKDERTCARHYGQGRKGKRAEKKQVFVRGRRTLTTGVLTLNGIEAATVVEGSMTRDLFLQFLEYTVLPKCTPYPGLLSVLVMDNAKIHHGDQILELADRFGVHIKYLPPYSPDFNPIEEAFSKIKHFLWRHQDYYSATQGDGIFYNMLEVVDIITPEDAEGYYIHSGYF</sequence>
<dbReference type="InterPro" id="IPR038717">
    <property type="entry name" value="Tc1-like_DDE_dom"/>
</dbReference>
<dbReference type="InterPro" id="IPR047655">
    <property type="entry name" value="Transpos_IS630-like"/>
</dbReference>
<accession>A0A4Y9ZV03</accession>
<dbReference type="STRING" id="135208.A0A4Y9ZV03"/>
<dbReference type="AlphaFoldDB" id="A0A4Y9ZV03"/>
<dbReference type="SUPFAM" id="SSF53098">
    <property type="entry name" value="Ribonuclease H-like"/>
    <property type="match status" value="1"/>
</dbReference>
<evidence type="ECO:0000313" key="2">
    <source>
        <dbReference type="EMBL" id="TFY78726.1"/>
    </source>
</evidence>
<feature type="domain" description="Tc1-like transposase DDE" evidence="1">
    <location>
        <begin position="122"/>
        <end position="256"/>
    </location>
</feature>